<evidence type="ECO:0000313" key="5">
    <source>
        <dbReference type="Proteomes" id="UP001280156"/>
    </source>
</evidence>
<evidence type="ECO:0000256" key="3">
    <source>
        <dbReference type="RuleBase" id="RU003560"/>
    </source>
</evidence>
<evidence type="ECO:0000256" key="2">
    <source>
        <dbReference type="ARBA" id="ARBA00022898"/>
    </source>
</evidence>
<evidence type="ECO:0000313" key="4">
    <source>
        <dbReference type="EMBL" id="MDX8487687.1"/>
    </source>
</evidence>
<reference evidence="4 5" key="1">
    <citation type="submission" date="2023-08" db="EMBL/GenBank/DDBJ databases">
        <title>Implementing the SeqCode for naming new Mesorhizobium species isolated from Vachellia karroo root nodules.</title>
        <authorList>
            <person name="Van Lill M."/>
        </authorList>
    </citation>
    <scope>NUCLEOTIDE SEQUENCE [LARGE SCALE GENOMIC DNA]</scope>
    <source>
        <strain evidence="4 5">VK2B</strain>
    </source>
</reference>
<proteinExistence type="inferred from homology"/>
<dbReference type="Proteomes" id="UP001280156">
    <property type="component" value="Unassembled WGS sequence"/>
</dbReference>
<keyword evidence="5" id="KW-1185">Reference proteome</keyword>
<dbReference type="Gene3D" id="3.90.1150.10">
    <property type="entry name" value="Aspartate Aminotransferase, domain 1"/>
    <property type="match status" value="1"/>
</dbReference>
<dbReference type="Gene3D" id="3.40.640.10">
    <property type="entry name" value="Type I PLP-dependent aspartate aminotransferase-like (Major domain)"/>
    <property type="match status" value="1"/>
</dbReference>
<dbReference type="PANTHER" id="PTHR43713">
    <property type="entry name" value="GLUTAMATE-1-SEMIALDEHYDE 2,1-AMINOMUTASE"/>
    <property type="match status" value="1"/>
</dbReference>
<dbReference type="InterPro" id="IPR015421">
    <property type="entry name" value="PyrdxlP-dep_Trfase_major"/>
</dbReference>
<gene>
    <name evidence="4" type="ORF">RFM52_21145</name>
</gene>
<name>A0ABU4YPJ7_9HYPH</name>
<comment type="caution">
    <text evidence="4">The sequence shown here is derived from an EMBL/GenBank/DDBJ whole genome shotgun (WGS) entry which is preliminary data.</text>
</comment>
<keyword evidence="2 3" id="KW-0663">Pyridoxal phosphate</keyword>
<protein>
    <submittedName>
        <fullName evidence="4">Aminotransferase class III-fold pyridoxal phosphate-dependent enzyme</fullName>
    </submittedName>
</protein>
<comment type="cofactor">
    <cofactor evidence="1">
        <name>pyridoxal 5'-phosphate</name>
        <dbReference type="ChEBI" id="CHEBI:597326"/>
    </cofactor>
</comment>
<dbReference type="EMBL" id="JAVIIV010000014">
    <property type="protein sequence ID" value="MDX8487687.1"/>
    <property type="molecule type" value="Genomic_DNA"/>
</dbReference>
<dbReference type="SUPFAM" id="SSF53383">
    <property type="entry name" value="PLP-dependent transferases"/>
    <property type="match status" value="1"/>
</dbReference>
<dbReference type="PANTHER" id="PTHR43713:SF3">
    <property type="entry name" value="GLUTAMATE-1-SEMIALDEHYDE 2,1-AMINOMUTASE 1, CHLOROPLASTIC-RELATED"/>
    <property type="match status" value="1"/>
</dbReference>
<evidence type="ECO:0000256" key="1">
    <source>
        <dbReference type="ARBA" id="ARBA00001933"/>
    </source>
</evidence>
<dbReference type="InterPro" id="IPR015424">
    <property type="entry name" value="PyrdxlP-dep_Trfase"/>
</dbReference>
<keyword evidence="4" id="KW-0808">Transferase</keyword>
<dbReference type="RefSeq" id="WP_320297919.1">
    <property type="nucleotide sequence ID" value="NZ_JAVIIU010000013.1"/>
</dbReference>
<keyword evidence="4" id="KW-0032">Aminotransferase</keyword>
<accession>A0ABU4YPJ7</accession>
<dbReference type="InterPro" id="IPR005814">
    <property type="entry name" value="Aminotrans_3"/>
</dbReference>
<dbReference type="GO" id="GO:0008483">
    <property type="term" value="F:transaminase activity"/>
    <property type="evidence" value="ECO:0007669"/>
    <property type="project" value="UniProtKB-KW"/>
</dbReference>
<comment type="similarity">
    <text evidence="3">Belongs to the class-III pyridoxal-phosphate-dependent aminotransferase family.</text>
</comment>
<dbReference type="InterPro" id="IPR015422">
    <property type="entry name" value="PyrdxlP-dep_Trfase_small"/>
</dbReference>
<organism evidence="4 5">
    <name type="scientific">Mesorhizobium humile</name>
    <dbReference type="NCBI Taxonomy" id="3072313"/>
    <lineage>
        <taxon>Bacteria</taxon>
        <taxon>Pseudomonadati</taxon>
        <taxon>Pseudomonadota</taxon>
        <taxon>Alphaproteobacteria</taxon>
        <taxon>Hyphomicrobiales</taxon>
        <taxon>Phyllobacteriaceae</taxon>
        <taxon>Mesorhizobium</taxon>
    </lineage>
</organism>
<dbReference type="Pfam" id="PF00202">
    <property type="entry name" value="Aminotran_3"/>
    <property type="match status" value="1"/>
</dbReference>
<sequence>MNQSTVEKLALEREIEELQARYSNANPRSRVHLSTARQVLPGGNTRAALHYDPFPVFIESAEGARVIDVDGHSYMDFANDLTAGFYGHSHPVILAGIRSALDNGISFGGPHRYEEALAKAICSRFSSIERVRFGNSGTEANLMAIGLARAVTGRPLVLAFHGGYHGSFANYLGAEMPLNVDKPRLRFARFNDEEDVRRVLEKDGAQTAAIIIEPMMGSGGGILADPTFLANLRVIADECGALLIFDEVQTARFSPGGLQDLVKVRTDLTTLGKSLGGGLTFGALGGRADLMDRLDPSLPGAIGHGGTFNNNVLTMIAGQVGLTKVATAEALHGANARGDTLRQSLLAAARARGPVLSIGAYGSILSLHFQPKAPRNPAEIATTPVQRKLFQLDMLLRGFYVQRRGTINLSLATTDEDCTAFTEAFGGFLDRYSAFLPS</sequence>